<reference evidence="4" key="1">
    <citation type="submission" date="2020-01" db="EMBL/GenBank/DDBJ databases">
        <authorList>
            <consortium name="DOE Joint Genome Institute"/>
            <person name="Haridas S."/>
            <person name="Albert R."/>
            <person name="Binder M."/>
            <person name="Bloem J."/>
            <person name="Labutti K."/>
            <person name="Salamov A."/>
            <person name="Andreopoulos B."/>
            <person name="Baker S.E."/>
            <person name="Barry K."/>
            <person name="Bills G."/>
            <person name="Bluhm B.H."/>
            <person name="Cannon C."/>
            <person name="Castanera R."/>
            <person name="Culley D.E."/>
            <person name="Daum C."/>
            <person name="Ezra D."/>
            <person name="Gonzalez J.B."/>
            <person name="Henrissat B."/>
            <person name="Kuo A."/>
            <person name="Liang C."/>
            <person name="Lipzen A."/>
            <person name="Lutzoni F."/>
            <person name="Magnuson J."/>
            <person name="Mondo S."/>
            <person name="Nolan M."/>
            <person name="Ohm R."/>
            <person name="Pangilinan J."/>
            <person name="Park H.-J."/>
            <person name="Ramirez L."/>
            <person name="Alfaro M."/>
            <person name="Sun H."/>
            <person name="Tritt A."/>
            <person name="Yoshinaga Y."/>
            <person name="Zwiers L.-H."/>
            <person name="Turgeon B.G."/>
            <person name="Goodwin S.B."/>
            <person name="Spatafora J.W."/>
            <person name="Crous P.W."/>
            <person name="Grigoriev I.V."/>
        </authorList>
    </citation>
    <scope>NUCLEOTIDE SEQUENCE</scope>
    <source>
        <strain evidence="4">P77</strain>
    </source>
</reference>
<keyword evidence="3" id="KW-0732">Signal</keyword>
<keyword evidence="2" id="KW-0812">Transmembrane</keyword>
<accession>A0A6A5KK49</accession>
<protein>
    <recommendedName>
        <fullName evidence="6">Mid2 domain-containing protein</fullName>
    </recommendedName>
</protein>
<sequence>MALRTYISALLFIAATTTAQSFTTLPTKLPSIHTLSSTTLSTNSSQDITSLFSSTTTIPTSPSVTTSSLSTTFLETGTAVRPTLSAAPPTQPKPSSPLQPSPGPDSGSGITGFTVGTAVGGAAGGLVILSILIFWLRARKRRRARIASRQNDAAAAEKLLSKNSKDDVSTLVGVPVDVGTSIRSKARKVDEDRRTNTL</sequence>
<name>A0A6A5KK49_9PLEO</name>
<feature type="signal peptide" evidence="3">
    <location>
        <begin position="1"/>
        <end position="19"/>
    </location>
</feature>
<evidence type="ECO:0000313" key="5">
    <source>
        <dbReference type="Proteomes" id="UP000800040"/>
    </source>
</evidence>
<evidence type="ECO:0000256" key="3">
    <source>
        <dbReference type="SAM" id="SignalP"/>
    </source>
</evidence>
<feature type="compositionally biased region" description="Pro residues" evidence="1">
    <location>
        <begin position="89"/>
        <end position="103"/>
    </location>
</feature>
<keyword evidence="2" id="KW-0472">Membrane</keyword>
<gene>
    <name evidence="4" type="ORF">BDW02DRAFT_568720</name>
</gene>
<evidence type="ECO:0000313" key="4">
    <source>
        <dbReference type="EMBL" id="KAF1834754.1"/>
    </source>
</evidence>
<keyword evidence="5" id="KW-1185">Reference proteome</keyword>
<dbReference type="AlphaFoldDB" id="A0A6A5KK49"/>
<organism evidence="4 5">
    <name type="scientific">Decorospora gaudefroyi</name>
    <dbReference type="NCBI Taxonomy" id="184978"/>
    <lineage>
        <taxon>Eukaryota</taxon>
        <taxon>Fungi</taxon>
        <taxon>Dikarya</taxon>
        <taxon>Ascomycota</taxon>
        <taxon>Pezizomycotina</taxon>
        <taxon>Dothideomycetes</taxon>
        <taxon>Pleosporomycetidae</taxon>
        <taxon>Pleosporales</taxon>
        <taxon>Pleosporineae</taxon>
        <taxon>Pleosporaceae</taxon>
        <taxon>Decorospora</taxon>
    </lineage>
</organism>
<feature type="transmembrane region" description="Helical" evidence="2">
    <location>
        <begin position="110"/>
        <end position="136"/>
    </location>
</feature>
<dbReference type="EMBL" id="ML975297">
    <property type="protein sequence ID" value="KAF1834754.1"/>
    <property type="molecule type" value="Genomic_DNA"/>
</dbReference>
<dbReference type="Proteomes" id="UP000800040">
    <property type="component" value="Unassembled WGS sequence"/>
</dbReference>
<feature type="region of interest" description="Disordered" evidence="1">
    <location>
        <begin position="83"/>
        <end position="109"/>
    </location>
</feature>
<evidence type="ECO:0000256" key="2">
    <source>
        <dbReference type="SAM" id="Phobius"/>
    </source>
</evidence>
<proteinExistence type="predicted"/>
<feature type="chain" id="PRO_5025664498" description="Mid2 domain-containing protein" evidence="3">
    <location>
        <begin position="20"/>
        <end position="198"/>
    </location>
</feature>
<keyword evidence="2" id="KW-1133">Transmembrane helix</keyword>
<evidence type="ECO:0000256" key="1">
    <source>
        <dbReference type="SAM" id="MobiDB-lite"/>
    </source>
</evidence>
<evidence type="ECO:0008006" key="6">
    <source>
        <dbReference type="Google" id="ProtNLM"/>
    </source>
</evidence>